<keyword evidence="2" id="KW-1185">Reference proteome</keyword>
<evidence type="ECO:0000313" key="2">
    <source>
        <dbReference type="Proteomes" id="UP000288623"/>
    </source>
</evidence>
<dbReference type="RefSeq" id="WP_126989966.1">
    <property type="nucleotide sequence ID" value="NZ_JTFC01000024.1"/>
</dbReference>
<evidence type="ECO:0000313" key="1">
    <source>
        <dbReference type="EMBL" id="RUS57483.1"/>
    </source>
</evidence>
<reference evidence="1 2" key="1">
    <citation type="submission" date="2014-11" db="EMBL/GenBank/DDBJ databases">
        <title>Genome sequence and analysis of novel Kurthia sp.</title>
        <authorList>
            <person name="Lawson J.N."/>
            <person name="Gonzalez J.E."/>
            <person name="Rinauldi L."/>
            <person name="Xuan Z."/>
            <person name="Firman A."/>
            <person name="Shaddox L."/>
            <person name="Trudeau A."/>
            <person name="Shah S."/>
            <person name="Reiman D."/>
        </authorList>
    </citation>
    <scope>NUCLEOTIDE SEQUENCE [LARGE SCALE GENOMIC DNA]</scope>
    <source>
        <strain evidence="1 2">3B1D</strain>
    </source>
</reference>
<dbReference type="EMBL" id="JTFC01000024">
    <property type="protein sequence ID" value="RUS57483.1"/>
    <property type="molecule type" value="Genomic_DNA"/>
</dbReference>
<comment type="caution">
    <text evidence="1">The sequence shown here is derived from an EMBL/GenBank/DDBJ whole genome shotgun (WGS) entry which is preliminary data.</text>
</comment>
<name>A0A433RW39_9BACL</name>
<gene>
    <name evidence="1" type="ORF">QI30_05665</name>
</gene>
<dbReference type="AlphaFoldDB" id="A0A433RW39"/>
<dbReference type="OrthoDB" id="2455386at2"/>
<dbReference type="Proteomes" id="UP000288623">
    <property type="component" value="Unassembled WGS sequence"/>
</dbReference>
<proteinExistence type="predicted"/>
<organism evidence="1 2">
    <name type="scientific">Candidatus Kurthia intestinigallinarum</name>
    <dbReference type="NCBI Taxonomy" id="1562256"/>
    <lineage>
        <taxon>Bacteria</taxon>
        <taxon>Bacillati</taxon>
        <taxon>Bacillota</taxon>
        <taxon>Bacilli</taxon>
        <taxon>Bacillales</taxon>
        <taxon>Caryophanaceae</taxon>
        <taxon>Kurthia</taxon>
    </lineage>
</organism>
<accession>A0A433RW39</accession>
<protein>
    <submittedName>
        <fullName evidence="1">Uncharacterized protein</fullName>
    </submittedName>
</protein>
<sequence length="154" mass="18126">MRIIWTVFHDDELIEKGEFNQFFWRGGQFDVLLEGNRKLSIESNVNHGILIEDIAKSLINALHTDDPQTFHTYSTSKSYDVIFLGRVLEFRNFDPDTLKTLKRTMLPKLAFIDAFTYALCSYLKLLKERNEAIEQNEFFIRLTVQLQTLQQLTM</sequence>